<reference evidence="2" key="1">
    <citation type="submission" date="2016-04" db="EMBL/GenBank/DDBJ databases">
        <authorList>
            <person name="Nguyen H.D."/>
            <person name="Samba Siva P."/>
            <person name="Cullis J."/>
            <person name="Levesque C.A."/>
            <person name="Hambleton S."/>
        </authorList>
    </citation>
    <scope>NUCLEOTIDE SEQUENCE</scope>
    <source>
        <strain evidence="2">DAOMC 236426</strain>
    </source>
</reference>
<dbReference type="AlphaFoldDB" id="A0A8X7SSP2"/>
<feature type="compositionally biased region" description="Polar residues" evidence="1">
    <location>
        <begin position="476"/>
        <end position="487"/>
    </location>
</feature>
<accession>A0A8X7SSP2</accession>
<feature type="compositionally biased region" description="Basic and acidic residues" evidence="1">
    <location>
        <begin position="456"/>
        <end position="471"/>
    </location>
</feature>
<name>A0A8X7SSP2_9BASI</name>
<dbReference type="Proteomes" id="UP000077684">
    <property type="component" value="Unassembled WGS sequence"/>
</dbReference>
<feature type="compositionally biased region" description="Polar residues" evidence="1">
    <location>
        <begin position="104"/>
        <end position="122"/>
    </location>
</feature>
<feature type="compositionally biased region" description="Basic and acidic residues" evidence="1">
    <location>
        <begin position="182"/>
        <end position="191"/>
    </location>
</feature>
<gene>
    <name evidence="2" type="ORF">A4X06_0g8867</name>
</gene>
<dbReference type="EMBL" id="LWDE02002167">
    <property type="protein sequence ID" value="KAE8238318.1"/>
    <property type="molecule type" value="Genomic_DNA"/>
</dbReference>
<reference evidence="2" key="2">
    <citation type="journal article" date="2019" name="IMA Fungus">
        <title>Genome sequencing and comparison of five Tilletia species to identify candidate genes for the detection of regulated species infecting wheat.</title>
        <authorList>
            <person name="Nguyen H.D.T."/>
            <person name="Sultana T."/>
            <person name="Kesanakurti P."/>
            <person name="Hambleton S."/>
        </authorList>
    </citation>
    <scope>NUCLEOTIDE SEQUENCE</scope>
    <source>
        <strain evidence="2">DAOMC 236426</strain>
    </source>
</reference>
<feature type="region of interest" description="Disordered" evidence="1">
    <location>
        <begin position="1"/>
        <end position="216"/>
    </location>
</feature>
<feature type="compositionally biased region" description="Basic and acidic residues" evidence="1">
    <location>
        <begin position="393"/>
        <end position="402"/>
    </location>
</feature>
<evidence type="ECO:0000256" key="1">
    <source>
        <dbReference type="SAM" id="MobiDB-lite"/>
    </source>
</evidence>
<feature type="compositionally biased region" description="Pro residues" evidence="1">
    <location>
        <begin position="80"/>
        <end position="101"/>
    </location>
</feature>
<proteinExistence type="predicted"/>
<feature type="compositionally biased region" description="Polar residues" evidence="1">
    <location>
        <begin position="148"/>
        <end position="163"/>
    </location>
</feature>
<keyword evidence="3" id="KW-1185">Reference proteome</keyword>
<comment type="caution">
    <text evidence="2">The sequence shown here is derived from an EMBL/GenBank/DDBJ whole genome shotgun (WGS) entry which is preliminary data.</text>
</comment>
<evidence type="ECO:0000313" key="2">
    <source>
        <dbReference type="EMBL" id="KAE8238318.1"/>
    </source>
</evidence>
<feature type="compositionally biased region" description="Low complexity" evidence="1">
    <location>
        <begin position="24"/>
        <end position="38"/>
    </location>
</feature>
<feature type="compositionally biased region" description="Acidic residues" evidence="1">
    <location>
        <begin position="169"/>
        <end position="181"/>
    </location>
</feature>
<protein>
    <submittedName>
        <fullName evidence="2">Uncharacterized protein</fullName>
    </submittedName>
</protein>
<feature type="compositionally biased region" description="Acidic residues" evidence="1">
    <location>
        <begin position="382"/>
        <end position="392"/>
    </location>
</feature>
<evidence type="ECO:0000313" key="3">
    <source>
        <dbReference type="Proteomes" id="UP000077684"/>
    </source>
</evidence>
<organism evidence="2 3">
    <name type="scientific">Tilletia controversa</name>
    <name type="common">dwarf bunt fungus</name>
    <dbReference type="NCBI Taxonomy" id="13291"/>
    <lineage>
        <taxon>Eukaryota</taxon>
        <taxon>Fungi</taxon>
        <taxon>Dikarya</taxon>
        <taxon>Basidiomycota</taxon>
        <taxon>Ustilaginomycotina</taxon>
        <taxon>Exobasidiomycetes</taxon>
        <taxon>Tilletiales</taxon>
        <taxon>Tilletiaceae</taxon>
        <taxon>Tilletia</taxon>
    </lineage>
</organism>
<sequence length="487" mass="52350">MVGRRGRSAANEVDPSLPPPNLLNPPSSSSSSSANNSSVQKQVLRTLASTPLATPPTHPGRRIAIKLSRPQKQVGSPAPSATPAPTDSPAPHLRLPPPPPFDYRNTTSHSPEGDDTSLQSAAGTWPDGYGAAAVQEGDDWSAIDPGLRSQSTNPERTSGTSAESMVGMEDGDEVVEDDGLSDYERKQRQGDAVDPASTKGGSGIAAMNVADGDDPSPTAALAVKQKKGNGRHQWTKAEREQLLEFMKRSPKLQQALLPGRSDTDGGHTINHNSILRDCAATIDIPEEKPLEPIQVRRQIEAMDAKYEIALALLSETRRRKTASEVPEHGFLRQERAGAISKCWYFEDWHEMRRDRRSSAPSRVRVGGGEGSVAVTKAGIRDAEDDEFSEDNEDVGKGKRKETSTSGAEDSDVRTAKKAKTEKSSTSAPKRSAAGLSKRSHASSTAVDDLAASMKDSMQEREARASAREEKKHNARRNGTGSRRNAST</sequence>
<feature type="region of interest" description="Disordered" evidence="1">
    <location>
        <begin position="354"/>
        <end position="487"/>
    </location>
</feature>
<feature type="compositionally biased region" description="Basic and acidic residues" evidence="1">
    <location>
        <begin position="410"/>
        <end position="422"/>
    </location>
</feature>